<dbReference type="Proteomes" id="UP000001611">
    <property type="component" value="Chromosome 1"/>
</dbReference>
<sequence length="124" mass="13519">MDHHDLPLGQLGAPSNTNSSPTFFVLFRPCHISSSTSGTCEGLSQPARAPNPFDAPSSYCETPRFYLHRAHVQPISTESVGSDAPPLAPLVCEARPITRLLQLFSDNCKDGYFLCPCRLFALPD</sequence>
<accession>G2WSE7</accession>
<evidence type="ECO:0000313" key="2">
    <source>
        <dbReference type="Proteomes" id="UP000001611"/>
    </source>
</evidence>
<protein>
    <submittedName>
        <fullName evidence="1">Uncharacterized protein</fullName>
    </submittedName>
</protein>
<name>G2WSE7_VERDV</name>
<dbReference type="KEGG" id="vda:VDAG_01550"/>
<evidence type="ECO:0000313" key="1">
    <source>
        <dbReference type="EMBL" id="EGY17868.1"/>
    </source>
</evidence>
<organism evidence="1 2">
    <name type="scientific">Verticillium dahliae (strain VdLs.17 / ATCC MYA-4575 / FGSC 10137)</name>
    <name type="common">Verticillium wilt</name>
    <dbReference type="NCBI Taxonomy" id="498257"/>
    <lineage>
        <taxon>Eukaryota</taxon>
        <taxon>Fungi</taxon>
        <taxon>Dikarya</taxon>
        <taxon>Ascomycota</taxon>
        <taxon>Pezizomycotina</taxon>
        <taxon>Sordariomycetes</taxon>
        <taxon>Hypocreomycetidae</taxon>
        <taxon>Glomerellales</taxon>
        <taxon>Plectosphaerellaceae</taxon>
        <taxon>Verticillium</taxon>
    </lineage>
</organism>
<proteinExistence type="predicted"/>
<keyword evidence="2" id="KW-1185">Reference proteome</keyword>
<dbReference type="InParanoid" id="G2WSE7"/>
<dbReference type="GeneID" id="20703013"/>
<dbReference type="AlphaFoldDB" id="G2WSE7"/>
<dbReference type="HOGENOM" id="CLU_2005650_0_0_1"/>
<reference evidence="1 2" key="1">
    <citation type="submission" date="2008-03" db="EMBL/GenBank/DDBJ databases">
        <title>The Genome Sequence of Verticillium dahliae VdLs.17.</title>
        <authorList>
            <consortium name="The Broad Institute Genome Sequencing Platform"/>
            <person name="Ma L.-J.J."/>
            <person name="Klosterman S.J."/>
            <person name="Subbarao K."/>
            <person name="Dobinson K."/>
            <person name="Veronese P."/>
            <person name="Kang S."/>
            <person name="Gold S.E."/>
            <person name="Young S."/>
            <person name="Jaffe D."/>
            <person name="Gnerre S."/>
            <person name="Berlin A."/>
            <person name="Heiman D."/>
            <person name="Hepburn T."/>
            <person name="Sykes S."/>
            <person name="Alvarado L."/>
            <person name="Kodira C.D."/>
            <person name="Lander E."/>
            <person name="Galagan J."/>
            <person name="Nusbaum C."/>
            <person name="Birren B."/>
        </authorList>
    </citation>
    <scope>NUCLEOTIDE SEQUENCE [LARGE SCALE GENOMIC DNA]</scope>
    <source>
        <strain evidence="2">VdLs.17 / ATCC MYA-4575 / FGSC 10137</strain>
    </source>
</reference>
<dbReference type="EMBL" id="DS572696">
    <property type="protein sequence ID" value="EGY17868.1"/>
    <property type="molecule type" value="Genomic_DNA"/>
</dbReference>
<gene>
    <name evidence="1" type="ORF">VDAG_01550</name>
</gene>
<dbReference type="RefSeq" id="XP_009648731.1">
    <property type="nucleotide sequence ID" value="XM_009650436.1"/>
</dbReference>